<evidence type="ECO:0008006" key="3">
    <source>
        <dbReference type="Google" id="ProtNLM"/>
    </source>
</evidence>
<accession>A0A9Q0S0J3</accession>
<proteinExistence type="predicted"/>
<reference evidence="1" key="1">
    <citation type="submission" date="2022-07" db="EMBL/GenBank/DDBJ databases">
        <authorList>
            <person name="Trinca V."/>
            <person name="Uliana J.V.C."/>
            <person name="Torres T.T."/>
            <person name="Ward R.J."/>
            <person name="Monesi N."/>
        </authorList>
    </citation>
    <scope>NUCLEOTIDE SEQUENCE</scope>
    <source>
        <strain evidence="1">HSMRA1968</strain>
        <tissue evidence="1">Whole embryos</tissue>
    </source>
</reference>
<dbReference type="OrthoDB" id="7375975at2759"/>
<evidence type="ECO:0000313" key="2">
    <source>
        <dbReference type="Proteomes" id="UP001151699"/>
    </source>
</evidence>
<keyword evidence="2" id="KW-1185">Reference proteome</keyword>
<protein>
    <recommendedName>
        <fullName evidence="3">CD80-like immunoglobulin C2-set domain-containing protein</fullName>
    </recommendedName>
</protein>
<gene>
    <name evidence="1" type="ORF">Bhyg_11752</name>
</gene>
<dbReference type="Proteomes" id="UP001151699">
    <property type="component" value="Chromosome X"/>
</dbReference>
<sequence>MATLPKHDPVINGLLPSYNIGEFLIANCSSDRSSPAASLYWYINDEKVPPEYLQPQHETSALVNEFNLRYRTLEIRFLIDKERFGNVKQLVLKCSAKIENFPLLTRDRTISLFIGLADDVANQKLINHWRNSASNMRVFPCTLLLIYTVGFVKSIYV</sequence>
<evidence type="ECO:0000313" key="1">
    <source>
        <dbReference type="EMBL" id="KAJ6639013.1"/>
    </source>
</evidence>
<dbReference type="AlphaFoldDB" id="A0A9Q0S0J3"/>
<dbReference type="PANTHER" id="PTHR21261">
    <property type="entry name" value="BEAT PROTEIN"/>
    <property type="match status" value="1"/>
</dbReference>
<dbReference type="PANTHER" id="PTHR21261:SF5">
    <property type="entry name" value="BEATEN PATH VA, ISOFORM A-RELATED"/>
    <property type="match status" value="1"/>
</dbReference>
<organism evidence="1 2">
    <name type="scientific">Pseudolycoriella hygida</name>
    <dbReference type="NCBI Taxonomy" id="35572"/>
    <lineage>
        <taxon>Eukaryota</taxon>
        <taxon>Metazoa</taxon>
        <taxon>Ecdysozoa</taxon>
        <taxon>Arthropoda</taxon>
        <taxon>Hexapoda</taxon>
        <taxon>Insecta</taxon>
        <taxon>Pterygota</taxon>
        <taxon>Neoptera</taxon>
        <taxon>Endopterygota</taxon>
        <taxon>Diptera</taxon>
        <taxon>Nematocera</taxon>
        <taxon>Sciaroidea</taxon>
        <taxon>Sciaridae</taxon>
        <taxon>Pseudolycoriella</taxon>
    </lineage>
</organism>
<name>A0A9Q0S0J3_9DIPT</name>
<comment type="caution">
    <text evidence="1">The sequence shown here is derived from an EMBL/GenBank/DDBJ whole genome shotgun (WGS) entry which is preliminary data.</text>
</comment>
<dbReference type="EMBL" id="WJQU01000003">
    <property type="protein sequence ID" value="KAJ6639013.1"/>
    <property type="molecule type" value="Genomic_DNA"/>
</dbReference>